<keyword evidence="4" id="KW-0479">Metal-binding</keyword>
<dbReference type="InterPro" id="IPR045100">
    <property type="entry name" value="TUT4/7_NTP_transf"/>
</dbReference>
<protein>
    <submittedName>
        <fullName evidence="9">Terminal uridylyltransferase 4-like isoform X3</fullName>
    </submittedName>
</protein>
<dbReference type="Pfam" id="PF22600">
    <property type="entry name" value="MTPAP-like_central"/>
    <property type="match status" value="1"/>
</dbReference>
<dbReference type="Gene3D" id="1.10.1410.10">
    <property type="match status" value="2"/>
</dbReference>
<feature type="compositionally biased region" description="Low complexity" evidence="7">
    <location>
        <begin position="1137"/>
        <end position="1148"/>
    </location>
</feature>
<comment type="cofactor">
    <cofactor evidence="1">
        <name>Mn(2+)</name>
        <dbReference type="ChEBI" id="CHEBI:29035"/>
    </cofactor>
</comment>
<feature type="compositionally biased region" description="Basic residues" evidence="7">
    <location>
        <begin position="1149"/>
        <end position="1164"/>
    </location>
</feature>
<dbReference type="Proteomes" id="UP001162480">
    <property type="component" value="Chromosome 23"/>
</dbReference>
<feature type="compositionally biased region" description="Basic residues" evidence="7">
    <location>
        <begin position="1123"/>
        <end position="1136"/>
    </location>
</feature>
<dbReference type="CDD" id="cd05402">
    <property type="entry name" value="NT_PAP_TUTase"/>
    <property type="match status" value="2"/>
</dbReference>
<evidence type="ECO:0000256" key="6">
    <source>
        <dbReference type="PROSITE-ProRule" id="PRU00047"/>
    </source>
</evidence>
<keyword evidence="6" id="KW-0862">Zinc</keyword>
<dbReference type="Pfam" id="PF03828">
    <property type="entry name" value="PAP_assoc"/>
    <property type="match status" value="2"/>
</dbReference>
<feature type="compositionally biased region" description="Polar residues" evidence="7">
    <location>
        <begin position="569"/>
        <end position="582"/>
    </location>
</feature>
<evidence type="ECO:0000313" key="10">
    <source>
        <dbReference type="Proteomes" id="UP001162480"/>
    </source>
</evidence>
<feature type="compositionally biased region" description="Acidic residues" evidence="7">
    <location>
        <begin position="612"/>
        <end position="636"/>
    </location>
</feature>
<reference evidence="9" key="1">
    <citation type="submission" date="2023-08" db="EMBL/GenBank/DDBJ databases">
        <authorList>
            <person name="Alioto T."/>
            <person name="Alioto T."/>
            <person name="Gomez Garrido J."/>
        </authorList>
    </citation>
    <scope>NUCLEOTIDE SEQUENCE</scope>
</reference>
<evidence type="ECO:0000256" key="5">
    <source>
        <dbReference type="ARBA" id="ARBA00022842"/>
    </source>
</evidence>
<dbReference type="PROSITE" id="PS50158">
    <property type="entry name" value="ZF_CCHC"/>
    <property type="match status" value="2"/>
</dbReference>
<name>A0AA36BU58_OCTVU</name>
<dbReference type="InterPro" id="IPR054708">
    <property type="entry name" value="MTPAP-like_central"/>
</dbReference>
<dbReference type="EMBL" id="OX597836">
    <property type="protein sequence ID" value="CAI9739766.1"/>
    <property type="molecule type" value="Genomic_DNA"/>
</dbReference>
<feature type="compositionally biased region" description="Low complexity" evidence="7">
    <location>
        <begin position="599"/>
        <end position="609"/>
    </location>
</feature>
<evidence type="ECO:0000313" key="9">
    <source>
        <dbReference type="EMBL" id="CAI9739766.1"/>
    </source>
</evidence>
<dbReference type="PANTHER" id="PTHR12271">
    <property type="entry name" value="POLY A POLYMERASE CID PAP -RELATED"/>
    <property type="match status" value="1"/>
</dbReference>
<dbReference type="GO" id="GO:0008270">
    <property type="term" value="F:zinc ion binding"/>
    <property type="evidence" value="ECO:0007669"/>
    <property type="project" value="UniProtKB-KW"/>
</dbReference>
<dbReference type="Pfam" id="PF19088">
    <property type="entry name" value="TUTase"/>
    <property type="match status" value="1"/>
</dbReference>
<dbReference type="InterPro" id="IPR036875">
    <property type="entry name" value="Znf_CCHC_sf"/>
</dbReference>
<evidence type="ECO:0000256" key="1">
    <source>
        <dbReference type="ARBA" id="ARBA00001936"/>
    </source>
</evidence>
<feature type="domain" description="CCHC-type" evidence="8">
    <location>
        <begin position="673"/>
        <end position="688"/>
    </location>
</feature>
<dbReference type="GO" id="GO:0050265">
    <property type="term" value="F:RNA uridylyltransferase activity"/>
    <property type="evidence" value="ECO:0007669"/>
    <property type="project" value="TreeGrafter"/>
</dbReference>
<dbReference type="InterPro" id="IPR001878">
    <property type="entry name" value="Znf_CCHC"/>
</dbReference>
<feature type="compositionally biased region" description="Polar residues" evidence="7">
    <location>
        <begin position="637"/>
        <end position="651"/>
    </location>
</feature>
<dbReference type="SUPFAM" id="SSF81631">
    <property type="entry name" value="PAP/OAS1 substrate-binding domain"/>
    <property type="match status" value="2"/>
</dbReference>
<dbReference type="GO" id="GO:0003676">
    <property type="term" value="F:nucleic acid binding"/>
    <property type="evidence" value="ECO:0007669"/>
    <property type="project" value="InterPro"/>
</dbReference>
<dbReference type="SMART" id="SM00343">
    <property type="entry name" value="ZnF_C2HC"/>
    <property type="match status" value="2"/>
</dbReference>
<dbReference type="Pfam" id="PF00098">
    <property type="entry name" value="zf-CCHC"/>
    <property type="match status" value="1"/>
</dbReference>
<evidence type="ECO:0000256" key="2">
    <source>
        <dbReference type="ARBA" id="ARBA00001946"/>
    </source>
</evidence>
<dbReference type="PANTHER" id="PTHR12271:SF66">
    <property type="entry name" value="TERMINAL URIDYLYLTRANSFERASE TAILOR"/>
    <property type="match status" value="1"/>
</dbReference>
<evidence type="ECO:0000256" key="4">
    <source>
        <dbReference type="ARBA" id="ARBA00022723"/>
    </source>
</evidence>
<organism evidence="9 10">
    <name type="scientific">Octopus vulgaris</name>
    <name type="common">Common octopus</name>
    <dbReference type="NCBI Taxonomy" id="6645"/>
    <lineage>
        <taxon>Eukaryota</taxon>
        <taxon>Metazoa</taxon>
        <taxon>Spiralia</taxon>
        <taxon>Lophotrochozoa</taxon>
        <taxon>Mollusca</taxon>
        <taxon>Cephalopoda</taxon>
        <taxon>Coleoidea</taxon>
        <taxon>Octopodiformes</taxon>
        <taxon>Octopoda</taxon>
        <taxon>Incirrata</taxon>
        <taxon>Octopodidae</taxon>
        <taxon>Octopus</taxon>
    </lineage>
</organism>
<feature type="domain" description="CCHC-type" evidence="8">
    <location>
        <begin position="1051"/>
        <end position="1065"/>
    </location>
</feature>
<feature type="compositionally biased region" description="Low complexity" evidence="7">
    <location>
        <begin position="1165"/>
        <end position="1225"/>
    </location>
</feature>
<accession>A0AA36BU58</accession>
<dbReference type="SUPFAM" id="SSF81301">
    <property type="entry name" value="Nucleotidyltransferase"/>
    <property type="match status" value="2"/>
</dbReference>
<feature type="compositionally biased region" description="Basic and acidic residues" evidence="7">
    <location>
        <begin position="583"/>
        <end position="598"/>
    </location>
</feature>
<keyword evidence="6" id="KW-0863">Zinc-finger</keyword>
<evidence type="ECO:0000256" key="7">
    <source>
        <dbReference type="SAM" id="MobiDB-lite"/>
    </source>
</evidence>
<dbReference type="InterPro" id="IPR043519">
    <property type="entry name" value="NT_sf"/>
</dbReference>
<dbReference type="InterPro" id="IPR002058">
    <property type="entry name" value="PAP_assoc"/>
</dbReference>
<dbReference type="Gene3D" id="3.30.460.10">
    <property type="entry name" value="Beta Polymerase, domain 2"/>
    <property type="match status" value="2"/>
</dbReference>
<dbReference type="SUPFAM" id="SSF57756">
    <property type="entry name" value="Retrovirus zinc finger-like domains"/>
    <property type="match status" value="1"/>
</dbReference>
<keyword evidence="10" id="KW-1185">Reference proteome</keyword>
<evidence type="ECO:0000259" key="8">
    <source>
        <dbReference type="PROSITE" id="PS50158"/>
    </source>
</evidence>
<keyword evidence="5" id="KW-0460">Magnesium</keyword>
<gene>
    <name evidence="9" type="ORF">OCTVUL_1B015601</name>
</gene>
<keyword evidence="3" id="KW-0808">Transferase</keyword>
<evidence type="ECO:0000256" key="3">
    <source>
        <dbReference type="ARBA" id="ARBA00022679"/>
    </source>
</evidence>
<comment type="cofactor">
    <cofactor evidence="2">
        <name>Mg(2+)</name>
        <dbReference type="ChEBI" id="CHEBI:18420"/>
    </cofactor>
</comment>
<sequence length="1303" mass="149691">MAECPSSSEIETSLKLLLRINNDNPSKTPAAEAHHQIHDSGHRLNFQHGGGLSDNLPVPNRGVLAQPLTKDHFRGGPSMAHQAPPLTAPPNTNSLFPTSSSSCCLQDLNLRDSHSWKKSRKVTEKKEAAMKKTPFKVKDQKSASEAFAEELSKEDKVYPLKRRSARFPDAKYFCRLCEFHCMNDADCLTHIRTIKHQWRKEIAAAKDKLRKLPTPTSLQLRDIEDTVERVYKEHGLTTAEVQIRKKFVQKVEQFLQEDIKGVKLHLYGSVQSEFGLKSSDLNIDLETPPDMKLANGLKMTYESLKKSDLFKDVEKDFLAKVPLVYFRSNDKHQLYCQITVNSILARQTSQLLGIYSSIDIRAKKLAVAFRYWAKICRVDRQQEGTLPAYCTYLMTVYFLQRIPNPILPVYHVRATDEKQRERFFETITKAASTFQVKNMLNVGELWLEMLKFYCQGFDSSSTVISINYENKLTRVAKNWKTKRLAIEDPFSTKRNIARSVSGRKIFEYFQDCLVKTCLYFGFPPTSNSSSSSPKKDNNEQQSGSLTATTTTTATQMNGTDRTPKDPNCKTPSPNSLAQSPSKGSDDKAMLVNEVHDPEQQSTQSTGSSQCSEPEEEEEEEDDDDEDDEDDDDDDVDSSGNMHTSSQRSPSNEGCAYVFSVENLSDGKGPAKVCSICEKEGHLKNDCPEEKLPPLLPLPAMTEESLKLLNEMLMQIPKDLGPTDLSTEDREKIVKGLECLIREWYPEARLHLFGSSCNGFGFQNSDLDICITFCNHQNADGLDCVCIIESLAQKLRENKQLYGVVAITTAKVPIVKFKLKNSNLEGDISLYNTLAQHNTKLLKLYTEIDQRVAILGYALKVFAKVCEIGDASKGSLSSYAYILMLLHYLQQCDPPVIPVLQELYEGEKPVHLVDSWNAWFFEDLANLKNTWKYCGQNKQSVAELWIGLFVFYTEKFDVQMVVTIRQHSQLTKLEKLWNGKCLAIEDPFDINHNLGAGLSRKMNNYILKTFINGRNVYGTPISQIPPNYETLGDFYFDANRLKEGKPPTDRCCHACGKIGHILVECPMKRSKRNKENNNNNKQDASQQKRDNMAMNRENWGNSHHQRPLQPSPLVPNAAHDGSNQHRHIQHHHHHQQKQQHQLQQQYHQQQQRHHQQQLQQHHHKQQQQQQQHQKQQQHYQQLQQQQHLLQQQQQHHLQQQQQQKHLQQQQQHHQQQQQQQKHQQLHPGSSYPNMYSMNYVGWPTDKNMAVQQFPSTTGPNTHSYQNQHMYLNTRHDQNRRDYSADDLKGSNMYMWDSHSRQQQY</sequence>
<proteinExistence type="predicted"/>
<feature type="region of interest" description="Disordered" evidence="7">
    <location>
        <begin position="1068"/>
        <end position="1237"/>
    </location>
</feature>
<dbReference type="GO" id="GO:0031123">
    <property type="term" value="P:RNA 3'-end processing"/>
    <property type="evidence" value="ECO:0007669"/>
    <property type="project" value="TreeGrafter"/>
</dbReference>
<feature type="region of interest" description="Disordered" evidence="7">
    <location>
        <begin position="525"/>
        <end position="652"/>
    </location>
</feature>